<protein>
    <submittedName>
        <fullName evidence="1">Uncharacterized protein</fullName>
    </submittedName>
</protein>
<comment type="caution">
    <text evidence="1">The sequence shown here is derived from an EMBL/GenBank/DDBJ whole genome shotgun (WGS) entry which is preliminary data.</text>
</comment>
<dbReference type="Proteomes" id="UP000639772">
    <property type="component" value="Unassembled WGS sequence"/>
</dbReference>
<organism evidence="1 2">
    <name type="scientific">Vanilla planifolia</name>
    <name type="common">Vanilla</name>
    <dbReference type="NCBI Taxonomy" id="51239"/>
    <lineage>
        <taxon>Eukaryota</taxon>
        <taxon>Viridiplantae</taxon>
        <taxon>Streptophyta</taxon>
        <taxon>Embryophyta</taxon>
        <taxon>Tracheophyta</taxon>
        <taxon>Spermatophyta</taxon>
        <taxon>Magnoliopsida</taxon>
        <taxon>Liliopsida</taxon>
        <taxon>Asparagales</taxon>
        <taxon>Orchidaceae</taxon>
        <taxon>Vanilloideae</taxon>
        <taxon>Vanilleae</taxon>
        <taxon>Vanilla</taxon>
    </lineage>
</organism>
<evidence type="ECO:0000313" key="1">
    <source>
        <dbReference type="EMBL" id="KAG0484049.1"/>
    </source>
</evidence>
<evidence type="ECO:0000313" key="2">
    <source>
        <dbReference type="Proteomes" id="UP000639772"/>
    </source>
</evidence>
<reference evidence="1 2" key="1">
    <citation type="journal article" date="2020" name="Nat. Food">
        <title>A phased Vanilla planifolia genome enables genetic improvement of flavour and production.</title>
        <authorList>
            <person name="Hasing T."/>
            <person name="Tang H."/>
            <person name="Brym M."/>
            <person name="Khazi F."/>
            <person name="Huang T."/>
            <person name="Chambers A.H."/>
        </authorList>
    </citation>
    <scope>NUCLEOTIDE SEQUENCE [LARGE SCALE GENOMIC DNA]</scope>
    <source>
        <tissue evidence="1">Leaf</tissue>
    </source>
</reference>
<gene>
    <name evidence="1" type="ORF">HPP92_012133</name>
</gene>
<name>A0A835R895_VANPL</name>
<dbReference type="AlphaFoldDB" id="A0A835R895"/>
<proteinExistence type="predicted"/>
<accession>A0A835R895</accession>
<sequence>MGLSMCRWCFVRSKDIRNGPKKMTIHAIIHVRSGNVDELDIPVGSAVLHHWGVKSQRQDGCWCSAVVVEGTVDRWSYEKRHKNPCHQNEAEQQANQFLIKQATGQE</sequence>
<dbReference type="EMBL" id="JADCNM010000005">
    <property type="protein sequence ID" value="KAG0484049.1"/>
    <property type="molecule type" value="Genomic_DNA"/>
</dbReference>